<keyword evidence="3" id="KW-0238">DNA-binding</keyword>
<comment type="similarity">
    <text evidence="1">Belongs to the type-I restriction system S methylase family.</text>
</comment>
<dbReference type="Gene3D" id="3.90.220.20">
    <property type="entry name" value="DNA methylase specificity domains"/>
    <property type="match status" value="2"/>
</dbReference>
<dbReference type="Pfam" id="PF01420">
    <property type="entry name" value="Methylase_S"/>
    <property type="match status" value="1"/>
</dbReference>
<evidence type="ECO:0000259" key="4">
    <source>
        <dbReference type="Pfam" id="PF01420"/>
    </source>
</evidence>
<dbReference type="GO" id="GO:0004519">
    <property type="term" value="F:endonuclease activity"/>
    <property type="evidence" value="ECO:0007669"/>
    <property type="project" value="UniProtKB-KW"/>
</dbReference>
<dbReference type="PANTHER" id="PTHR30408:SF12">
    <property type="entry name" value="TYPE I RESTRICTION ENZYME MJAVIII SPECIFICITY SUBUNIT"/>
    <property type="match status" value="1"/>
</dbReference>
<keyword evidence="5" id="KW-0378">Hydrolase</keyword>
<dbReference type="Proteomes" id="UP000265540">
    <property type="component" value="Unassembled WGS sequence"/>
</dbReference>
<dbReference type="AlphaFoldDB" id="A0A3A4ZJ32"/>
<name>A0A3A4ZJ32_UNCKA</name>
<dbReference type="EMBL" id="QZJF01000018">
    <property type="protein sequence ID" value="RJR26670.1"/>
    <property type="molecule type" value="Genomic_DNA"/>
</dbReference>
<dbReference type="CDD" id="cd17495">
    <property type="entry name" value="RMtype1_S_Cep9333ORF4827P-TRD2-CR2_like"/>
    <property type="match status" value="1"/>
</dbReference>
<reference evidence="5 6" key="1">
    <citation type="journal article" date="2017" name="ISME J.">
        <title>Energy and carbon metabolisms in a deep terrestrial subsurface fluid microbial community.</title>
        <authorList>
            <person name="Momper L."/>
            <person name="Jungbluth S.P."/>
            <person name="Lee M.D."/>
            <person name="Amend J.P."/>
        </authorList>
    </citation>
    <scope>NUCLEOTIDE SEQUENCE [LARGE SCALE GENOMIC DNA]</scope>
    <source>
        <strain evidence="5">SURF_46</strain>
    </source>
</reference>
<dbReference type="InterPro" id="IPR044946">
    <property type="entry name" value="Restrct_endonuc_typeI_TRD_sf"/>
</dbReference>
<keyword evidence="5" id="KW-0540">Nuclease</keyword>
<dbReference type="GO" id="GO:0009307">
    <property type="term" value="P:DNA restriction-modification system"/>
    <property type="evidence" value="ECO:0007669"/>
    <property type="project" value="UniProtKB-KW"/>
</dbReference>
<evidence type="ECO:0000313" key="5">
    <source>
        <dbReference type="EMBL" id="RJR26670.1"/>
    </source>
</evidence>
<gene>
    <name evidence="5" type="ORF">C4561_04660</name>
</gene>
<evidence type="ECO:0000256" key="2">
    <source>
        <dbReference type="ARBA" id="ARBA00022747"/>
    </source>
</evidence>
<comment type="caution">
    <text evidence="5">The sequence shown here is derived from an EMBL/GenBank/DDBJ whole genome shotgun (WGS) entry which is preliminary data.</text>
</comment>
<accession>A0A3A4ZJ32</accession>
<evidence type="ECO:0000256" key="3">
    <source>
        <dbReference type="ARBA" id="ARBA00023125"/>
    </source>
</evidence>
<proteinExistence type="inferred from homology"/>
<dbReference type="InterPro" id="IPR000055">
    <property type="entry name" value="Restrct_endonuc_typeI_TRD"/>
</dbReference>
<dbReference type="SUPFAM" id="SSF116734">
    <property type="entry name" value="DNA methylase specificity domain"/>
    <property type="match status" value="2"/>
</dbReference>
<dbReference type="GO" id="GO:0003677">
    <property type="term" value="F:DNA binding"/>
    <property type="evidence" value="ECO:0007669"/>
    <property type="project" value="UniProtKB-KW"/>
</dbReference>
<feature type="domain" description="Type I restriction modification DNA specificity" evidence="4">
    <location>
        <begin position="8"/>
        <end position="197"/>
    </location>
</feature>
<sequence>MTIKDLPDSWKWVTLDDVKSNGRAVVSGPFGSNIGMRFFVPIGVPVIRGNNLTTNMKKFIDDGFVFVSEEKAQELRGCEAIPGDLIFTAAGSLGQVGVIPTNSNYRKYIISNKQLRARLDSSIIDSSFAFYWFSSPLMVSHIRQQNTGSSVPLINLSILKGLPIPLPPLSDQRAIVSILGALDDKIDLNRQMNQTLEAIAQAVFKSWFVDFDPVKAKAEGREPEGLAPEIAALFPDNFVDSELGPIPEGWRVVSLGEVFKVVMGQSPPGETYNDAEEGLPFFQGIRDFGFRFPTRRVYCTDPTRVAFKGQVLLSVRAPVGALNVAKERCAIGRGLAALGSVEHNGYVLYFLKNKINLWDAFDGGGTVFGSVSKKDINAISLVFPGEILYEQFQSLSDPLDSMIFVLEEESIVLAAIRDTLLPKLISGGIRIKDAEKYVEAKL</sequence>
<keyword evidence="2" id="KW-0680">Restriction system</keyword>
<protein>
    <submittedName>
        <fullName evidence="5">Restriction endonuclease subunit S</fullName>
    </submittedName>
</protein>
<dbReference type="InterPro" id="IPR052021">
    <property type="entry name" value="Type-I_RS_S_subunit"/>
</dbReference>
<keyword evidence="5" id="KW-0255">Endonuclease</keyword>
<dbReference type="PANTHER" id="PTHR30408">
    <property type="entry name" value="TYPE-1 RESTRICTION ENZYME ECOKI SPECIFICITY PROTEIN"/>
    <property type="match status" value="1"/>
</dbReference>
<evidence type="ECO:0000313" key="6">
    <source>
        <dbReference type="Proteomes" id="UP000265540"/>
    </source>
</evidence>
<organism evidence="5 6">
    <name type="scientific">candidate division WWE3 bacterium</name>
    <dbReference type="NCBI Taxonomy" id="2053526"/>
    <lineage>
        <taxon>Bacteria</taxon>
        <taxon>Katanobacteria</taxon>
    </lineage>
</organism>
<evidence type="ECO:0000256" key="1">
    <source>
        <dbReference type="ARBA" id="ARBA00010923"/>
    </source>
</evidence>